<feature type="transmembrane region" description="Helical" evidence="7">
    <location>
        <begin position="136"/>
        <end position="156"/>
    </location>
</feature>
<evidence type="ECO:0000256" key="5">
    <source>
        <dbReference type="ARBA" id="ARBA00022989"/>
    </source>
</evidence>
<accession>A0ABU4RQT1</accession>
<dbReference type="InterPro" id="IPR050901">
    <property type="entry name" value="BP-dep_ABC_trans_perm"/>
</dbReference>
<dbReference type="EMBL" id="JAXAFJ010000003">
    <property type="protein sequence ID" value="MDX6805995.1"/>
    <property type="molecule type" value="Genomic_DNA"/>
</dbReference>
<protein>
    <submittedName>
        <fullName evidence="9">Carbohydrate ABC transporter permease</fullName>
    </submittedName>
</protein>
<feature type="transmembrane region" description="Helical" evidence="7">
    <location>
        <begin position="177"/>
        <end position="202"/>
    </location>
</feature>
<feature type="domain" description="ABC transmembrane type-1" evidence="8">
    <location>
        <begin position="66"/>
        <end position="255"/>
    </location>
</feature>
<dbReference type="PANTHER" id="PTHR32243:SF18">
    <property type="entry name" value="INNER MEMBRANE ABC TRANSPORTER PERMEASE PROTEIN YCJP"/>
    <property type="match status" value="1"/>
</dbReference>
<name>A0ABU4RQT1_9HYPH</name>
<evidence type="ECO:0000256" key="4">
    <source>
        <dbReference type="ARBA" id="ARBA00022692"/>
    </source>
</evidence>
<evidence type="ECO:0000259" key="8">
    <source>
        <dbReference type="PROSITE" id="PS50928"/>
    </source>
</evidence>
<dbReference type="PROSITE" id="PS50928">
    <property type="entry name" value="ABC_TM1"/>
    <property type="match status" value="1"/>
</dbReference>
<organism evidence="9 10">
    <name type="scientific">Terrihabitans rhizophilus</name>
    <dbReference type="NCBI Taxonomy" id="3092662"/>
    <lineage>
        <taxon>Bacteria</taxon>
        <taxon>Pseudomonadati</taxon>
        <taxon>Pseudomonadota</taxon>
        <taxon>Alphaproteobacteria</taxon>
        <taxon>Hyphomicrobiales</taxon>
        <taxon>Terrihabitans</taxon>
    </lineage>
</organism>
<keyword evidence="6 7" id="KW-0472">Membrane</keyword>
<dbReference type="CDD" id="cd06261">
    <property type="entry name" value="TM_PBP2"/>
    <property type="match status" value="1"/>
</dbReference>
<reference evidence="9 10" key="1">
    <citation type="submission" date="2023-11" db="EMBL/GenBank/DDBJ databases">
        <authorList>
            <person name="Bao R."/>
        </authorList>
    </citation>
    <scope>NUCLEOTIDE SEQUENCE [LARGE SCALE GENOMIC DNA]</scope>
    <source>
        <strain evidence="9 10">PJ23</strain>
    </source>
</reference>
<evidence type="ECO:0000256" key="1">
    <source>
        <dbReference type="ARBA" id="ARBA00004651"/>
    </source>
</evidence>
<evidence type="ECO:0000256" key="2">
    <source>
        <dbReference type="ARBA" id="ARBA00022448"/>
    </source>
</evidence>
<evidence type="ECO:0000313" key="10">
    <source>
        <dbReference type="Proteomes" id="UP001274321"/>
    </source>
</evidence>
<evidence type="ECO:0000256" key="3">
    <source>
        <dbReference type="ARBA" id="ARBA00022475"/>
    </source>
</evidence>
<dbReference type="Proteomes" id="UP001274321">
    <property type="component" value="Unassembled WGS sequence"/>
</dbReference>
<evidence type="ECO:0000313" key="9">
    <source>
        <dbReference type="EMBL" id="MDX6805995.1"/>
    </source>
</evidence>
<dbReference type="Gene3D" id="1.10.3720.10">
    <property type="entry name" value="MetI-like"/>
    <property type="match status" value="1"/>
</dbReference>
<feature type="transmembrane region" description="Helical" evidence="7">
    <location>
        <begin position="101"/>
        <end position="124"/>
    </location>
</feature>
<proteinExistence type="inferred from homology"/>
<evidence type="ECO:0000256" key="7">
    <source>
        <dbReference type="RuleBase" id="RU363032"/>
    </source>
</evidence>
<feature type="transmembrane region" description="Helical" evidence="7">
    <location>
        <begin position="70"/>
        <end position="89"/>
    </location>
</feature>
<keyword evidence="3" id="KW-1003">Cell membrane</keyword>
<keyword evidence="10" id="KW-1185">Reference proteome</keyword>
<keyword evidence="2 7" id="KW-0813">Transport</keyword>
<dbReference type="InterPro" id="IPR035906">
    <property type="entry name" value="MetI-like_sf"/>
</dbReference>
<comment type="caution">
    <text evidence="9">The sequence shown here is derived from an EMBL/GenBank/DDBJ whole genome shotgun (WGS) entry which is preliminary data.</text>
</comment>
<keyword evidence="4 7" id="KW-0812">Transmembrane</keyword>
<evidence type="ECO:0000256" key="6">
    <source>
        <dbReference type="ARBA" id="ARBA00023136"/>
    </source>
</evidence>
<comment type="similarity">
    <text evidence="7">Belongs to the binding-protein-dependent transport system permease family.</text>
</comment>
<keyword evidence="5 7" id="KW-1133">Transmembrane helix</keyword>
<dbReference type="InterPro" id="IPR000515">
    <property type="entry name" value="MetI-like"/>
</dbReference>
<dbReference type="RefSeq" id="WP_319844111.1">
    <property type="nucleotide sequence ID" value="NZ_JAXAFJ010000003.1"/>
</dbReference>
<gene>
    <name evidence="9" type="ORF">SCD90_07955</name>
</gene>
<comment type="subcellular location">
    <subcellularLocation>
        <location evidence="1 7">Cell membrane</location>
        <topology evidence="1 7">Multi-pass membrane protein</topology>
    </subcellularLocation>
</comment>
<sequence length="269" mass="29052">MPRLGTILRHAILIGFSAAIVLPLLWVLRVSLTDKLTAYKIPPEIGRVSFDNYVEVFTNYDFTSWFSNSLFIAFVSTALSLPAATMMAYSAARFRTGGSPLLIAVLASQMLPPIVLVLPLFLVFTTLLPVSGHVSIIIAHIAINLPFMAWMMVSFFEGETRSLEEAARTDGATRWQAFTRITIPVAVPGILAAGLLGFILSWNEFLYALILSDHGSQTLAVGLASLETHAGVNIAPLAAATLLALAPVLVLLPFLQKYLIKGLSLGALK</sequence>
<dbReference type="SUPFAM" id="SSF161098">
    <property type="entry name" value="MetI-like"/>
    <property type="match status" value="1"/>
</dbReference>
<dbReference type="Pfam" id="PF00528">
    <property type="entry name" value="BPD_transp_1"/>
    <property type="match status" value="1"/>
</dbReference>
<feature type="transmembrane region" description="Helical" evidence="7">
    <location>
        <begin position="7"/>
        <end position="28"/>
    </location>
</feature>
<feature type="transmembrane region" description="Helical" evidence="7">
    <location>
        <begin position="234"/>
        <end position="255"/>
    </location>
</feature>
<dbReference type="PANTHER" id="PTHR32243">
    <property type="entry name" value="MALTOSE TRANSPORT SYSTEM PERMEASE-RELATED"/>
    <property type="match status" value="1"/>
</dbReference>